<dbReference type="Proteomes" id="UP000812270">
    <property type="component" value="Unassembled WGS sequence"/>
</dbReference>
<dbReference type="PANTHER" id="PTHR42783:SF3">
    <property type="entry name" value="GLUTAMATE SYNTHASE [NADPH] SMALL CHAIN-RELATED"/>
    <property type="match status" value="1"/>
</dbReference>
<organism evidence="2 3">
    <name type="scientific">Pinibacter aurantiacus</name>
    <dbReference type="NCBI Taxonomy" id="2851599"/>
    <lineage>
        <taxon>Bacteria</taxon>
        <taxon>Pseudomonadati</taxon>
        <taxon>Bacteroidota</taxon>
        <taxon>Chitinophagia</taxon>
        <taxon>Chitinophagales</taxon>
        <taxon>Chitinophagaceae</taxon>
        <taxon>Pinibacter</taxon>
    </lineage>
</organism>
<protein>
    <submittedName>
        <fullName evidence="2">TAT-variant-translocated molybdopterin oxidoreductase</fullName>
    </submittedName>
</protein>
<dbReference type="NCBIfam" id="TIGR04519">
    <property type="entry name" value="MoCo_extend_TAT"/>
    <property type="match status" value="1"/>
</dbReference>
<keyword evidence="3" id="KW-1185">Reference proteome</keyword>
<name>A0A9E2W4G0_9BACT</name>
<proteinExistence type="predicted"/>
<feature type="domain" description="4Fe-4S ferredoxin-type" evidence="1">
    <location>
        <begin position="775"/>
        <end position="805"/>
    </location>
</feature>
<dbReference type="PROSITE" id="PS51379">
    <property type="entry name" value="4FE4S_FER_2"/>
    <property type="match status" value="3"/>
</dbReference>
<dbReference type="PANTHER" id="PTHR42783">
    <property type="entry name" value="GLUTAMATE SYNTHASE [NADPH] SMALL CHAIN"/>
    <property type="match status" value="1"/>
</dbReference>
<sequence>MANKKYWQSFGELHNSEAHQENVQNEFREELPFEDLEGKGLLDAKTPRRDFLKYLGFSTAAAAVAASCETPVKKAIPYLNKPAEITPGVANYYATTFVSGGEVIPVVAKVRDGRPIKIEGNDLSSITKGGTTPRVQASVLDLYDTARLRYPLHDGKEVSSLEAFDKMVSEALAGLGGAPVVLLTSTITSPSTKQIITEFLAKYPGGRHVQYDSISYSGLLLANEAAYGKRAFPAYQLEKAKVVVGLGADFLGTWLNPLEQQKGYTQGRKINEANPEMSKHYQFESMLSMTGANADERFTHRPSETGAIALSLLNAVNGQGVSVSDAKLKAGIEKVAKDLLANKGAAVVMCGSNDVNIQVVVNAINEAIGANGTVLNWAAPSQTRQGVDSEFAKLVDDMNAGSVGALLIWDANPAYDYADAEKFIAAVKKVKVSVSFNEKMDETTELCKYVLPANNYLESWGDAEPKAGYISLMQPTISPLFKTRQLQDTLLTWTGNKTAYHDYFNTFWAAKVGGQAAYLKALQDGVIEPAAAVSGTAYNGAKVAEATAAINSTKKGGKIELVLYEKVSMGDGKQANNPWLQEMPDPITRITWDNYAIISPSLGKELFGIDVLNATASDTYDVEMTKPMATVKVGNKEVTIPTIIVPGIQANTIAIAVGYGRSENIGKAVKHYDGSKLGQNVFGFATVNNGNVVYAASDVTITDAKKIYKLAQTQTHASYEGRREVVKEVTLESFKKNPKQIWEARDKELAPFGGLAEYEKQGTIYPHYDRPGIKWGMSIDLNSCYGCGACVVACTAENNVAVVGKSEVLRAHEMHWLRIDRYFSGNAADADSIQTLFQPMLCQHCDNAPCENVCPVAATNHSSEGLNQMTYNRCIGTRYCANNCPYKVRRFNWADYTGADSFPDNQKNTGGLGDVGHLDGSVLMMNDELTRMVLNPDVTVRSRGVIEKCSFCVQRLQEGKLKAKKENRTLTDNDAKTACQQACAADAIVFGNANNTESQISKTRQDNKNRMFFTLEQLHVLPNVNYLAKVRNTDVVLGVKAEEEEGHEEHKAEKKEAAHS</sequence>
<dbReference type="CDD" id="cd10551">
    <property type="entry name" value="PsrB"/>
    <property type="match status" value="1"/>
</dbReference>
<evidence type="ECO:0000259" key="1">
    <source>
        <dbReference type="PROSITE" id="PS51379"/>
    </source>
</evidence>
<dbReference type="InterPro" id="IPR017896">
    <property type="entry name" value="4Fe4S_Fe-S-bd"/>
</dbReference>
<accession>A0A9E2W4G0</accession>
<evidence type="ECO:0000313" key="3">
    <source>
        <dbReference type="Proteomes" id="UP000812270"/>
    </source>
</evidence>
<feature type="domain" description="4Fe-4S ferredoxin-type" evidence="1">
    <location>
        <begin position="865"/>
        <end position="894"/>
    </location>
</feature>
<dbReference type="Pfam" id="PF13247">
    <property type="entry name" value="Fer4_11"/>
    <property type="match status" value="1"/>
</dbReference>
<feature type="domain" description="4Fe-4S ferredoxin-type" evidence="1">
    <location>
        <begin position="833"/>
        <end position="864"/>
    </location>
</feature>
<dbReference type="InterPro" id="IPR030948">
    <property type="entry name" value="TAT_var_transloc_signal_dom"/>
</dbReference>
<dbReference type="RefSeq" id="WP_217791439.1">
    <property type="nucleotide sequence ID" value="NZ_JAHSPG010000008.1"/>
</dbReference>
<evidence type="ECO:0000313" key="2">
    <source>
        <dbReference type="EMBL" id="MBV4357784.1"/>
    </source>
</evidence>
<reference evidence="2" key="1">
    <citation type="submission" date="2021-06" db="EMBL/GenBank/DDBJ databases">
        <authorList>
            <person name="Huq M.A."/>
        </authorList>
    </citation>
    <scope>NUCLEOTIDE SEQUENCE</scope>
    <source>
        <strain evidence="2">MAH-26</strain>
    </source>
</reference>
<comment type="caution">
    <text evidence="2">The sequence shown here is derived from an EMBL/GenBank/DDBJ whole genome shotgun (WGS) entry which is preliminary data.</text>
</comment>
<gene>
    <name evidence="2" type="ORF">KTO63_11540</name>
</gene>
<dbReference type="EMBL" id="JAHSPG010000008">
    <property type="protein sequence ID" value="MBV4357784.1"/>
    <property type="molecule type" value="Genomic_DNA"/>
</dbReference>
<dbReference type="AlphaFoldDB" id="A0A9E2W4G0"/>